<dbReference type="EMBL" id="FXSZ01000004">
    <property type="protein sequence ID" value="SMO58720.1"/>
    <property type="molecule type" value="Genomic_DNA"/>
</dbReference>
<feature type="chain" id="PRO_5021729220" description="Carboxypeptidase Q" evidence="21">
    <location>
        <begin position="21"/>
        <end position="460"/>
    </location>
</feature>
<keyword evidence="15" id="KW-0482">Metalloprotease</keyword>
<feature type="domain" description="Peptidase M28" evidence="22">
    <location>
        <begin position="257"/>
        <end position="437"/>
    </location>
</feature>
<evidence type="ECO:0000256" key="19">
    <source>
        <dbReference type="ARBA" id="ARBA00025833"/>
    </source>
</evidence>
<dbReference type="Gene3D" id="3.40.630.10">
    <property type="entry name" value="Zn peptidases"/>
    <property type="match status" value="1"/>
</dbReference>
<evidence type="ECO:0000256" key="12">
    <source>
        <dbReference type="ARBA" id="ARBA00022824"/>
    </source>
</evidence>
<dbReference type="PANTHER" id="PTHR12053">
    <property type="entry name" value="PROTEASE FAMILY M28 PLASMA GLUTAMATE CARBOXYPEPTIDASE-RELATED"/>
    <property type="match status" value="1"/>
</dbReference>
<evidence type="ECO:0000256" key="16">
    <source>
        <dbReference type="ARBA" id="ARBA00023145"/>
    </source>
</evidence>
<evidence type="ECO:0000256" key="1">
    <source>
        <dbReference type="ARBA" id="ARBA00004240"/>
    </source>
</evidence>
<evidence type="ECO:0000256" key="18">
    <source>
        <dbReference type="ARBA" id="ARBA00023228"/>
    </source>
</evidence>
<keyword evidence="7" id="KW-0121">Carboxypeptidase</keyword>
<keyword evidence="18" id="KW-0458">Lysosome</keyword>
<evidence type="ECO:0000313" key="23">
    <source>
        <dbReference type="EMBL" id="SMO58720.1"/>
    </source>
</evidence>
<dbReference type="SUPFAM" id="SSF53187">
    <property type="entry name" value="Zn-dependent exopeptidases"/>
    <property type="match status" value="1"/>
</dbReference>
<dbReference type="GO" id="GO:0043171">
    <property type="term" value="P:peptide catabolic process"/>
    <property type="evidence" value="ECO:0007669"/>
    <property type="project" value="TreeGrafter"/>
</dbReference>
<comment type="subcellular location">
    <subcellularLocation>
        <location evidence="1">Endoplasmic reticulum</location>
    </subcellularLocation>
    <subcellularLocation>
        <location evidence="3">Golgi apparatus</location>
    </subcellularLocation>
    <subcellularLocation>
        <location evidence="2">Lysosome</location>
    </subcellularLocation>
    <subcellularLocation>
        <location evidence="4">Secreted</location>
    </subcellularLocation>
</comment>
<comment type="subunit">
    <text evidence="19">Homodimer. The monomeric form is inactive while the homodimer is active.</text>
</comment>
<gene>
    <name evidence="23" type="ORF">SAMN06265350_10464</name>
</gene>
<accession>A0A521CJ48</accession>
<evidence type="ECO:0000256" key="11">
    <source>
        <dbReference type="ARBA" id="ARBA00022801"/>
    </source>
</evidence>
<evidence type="ECO:0000256" key="8">
    <source>
        <dbReference type="ARBA" id="ARBA00022670"/>
    </source>
</evidence>
<name>A0A521CJ48_9SPHI</name>
<feature type="signal peptide" evidence="21">
    <location>
        <begin position="1"/>
        <end position="20"/>
    </location>
</feature>
<evidence type="ECO:0000256" key="4">
    <source>
        <dbReference type="ARBA" id="ARBA00004613"/>
    </source>
</evidence>
<dbReference type="Proteomes" id="UP000315971">
    <property type="component" value="Unassembled WGS sequence"/>
</dbReference>
<keyword evidence="12" id="KW-0256">Endoplasmic reticulum</keyword>
<dbReference type="InterPro" id="IPR007484">
    <property type="entry name" value="Peptidase_M28"/>
</dbReference>
<evidence type="ECO:0000256" key="9">
    <source>
        <dbReference type="ARBA" id="ARBA00022723"/>
    </source>
</evidence>
<dbReference type="GO" id="GO:0004180">
    <property type="term" value="F:carboxypeptidase activity"/>
    <property type="evidence" value="ECO:0007669"/>
    <property type="project" value="UniProtKB-KW"/>
</dbReference>
<keyword evidence="13" id="KW-0862">Zinc</keyword>
<evidence type="ECO:0000256" key="2">
    <source>
        <dbReference type="ARBA" id="ARBA00004371"/>
    </source>
</evidence>
<dbReference type="GO" id="GO:0046872">
    <property type="term" value="F:metal ion binding"/>
    <property type="evidence" value="ECO:0007669"/>
    <property type="project" value="UniProtKB-KW"/>
</dbReference>
<evidence type="ECO:0000256" key="3">
    <source>
        <dbReference type="ARBA" id="ARBA00004555"/>
    </source>
</evidence>
<evidence type="ECO:0000256" key="17">
    <source>
        <dbReference type="ARBA" id="ARBA00023180"/>
    </source>
</evidence>
<evidence type="ECO:0000256" key="14">
    <source>
        <dbReference type="ARBA" id="ARBA00023034"/>
    </source>
</evidence>
<evidence type="ECO:0000256" key="15">
    <source>
        <dbReference type="ARBA" id="ARBA00023049"/>
    </source>
</evidence>
<evidence type="ECO:0000256" key="5">
    <source>
        <dbReference type="ARBA" id="ARBA00014116"/>
    </source>
</evidence>
<dbReference type="InterPro" id="IPR039866">
    <property type="entry name" value="CPQ"/>
</dbReference>
<dbReference type="AlphaFoldDB" id="A0A521CJ48"/>
<organism evidence="23 24">
    <name type="scientific">Solitalea koreensis</name>
    <dbReference type="NCBI Taxonomy" id="543615"/>
    <lineage>
        <taxon>Bacteria</taxon>
        <taxon>Pseudomonadati</taxon>
        <taxon>Bacteroidota</taxon>
        <taxon>Sphingobacteriia</taxon>
        <taxon>Sphingobacteriales</taxon>
        <taxon>Sphingobacteriaceae</taxon>
        <taxon>Solitalea</taxon>
    </lineage>
</organism>
<dbReference type="Gene3D" id="3.50.30.30">
    <property type="match status" value="1"/>
</dbReference>
<evidence type="ECO:0000256" key="20">
    <source>
        <dbReference type="ARBA" id="ARBA00033328"/>
    </source>
</evidence>
<evidence type="ECO:0000313" key="24">
    <source>
        <dbReference type="Proteomes" id="UP000315971"/>
    </source>
</evidence>
<dbReference type="OrthoDB" id="9769665at2"/>
<keyword evidence="17" id="KW-0325">Glycoprotein</keyword>
<evidence type="ECO:0000256" key="7">
    <source>
        <dbReference type="ARBA" id="ARBA00022645"/>
    </source>
</evidence>
<reference evidence="23 24" key="1">
    <citation type="submission" date="2017-05" db="EMBL/GenBank/DDBJ databases">
        <authorList>
            <person name="Varghese N."/>
            <person name="Submissions S."/>
        </authorList>
    </citation>
    <scope>NUCLEOTIDE SEQUENCE [LARGE SCALE GENOMIC DNA]</scope>
    <source>
        <strain evidence="23 24">DSM 21342</strain>
    </source>
</reference>
<evidence type="ECO:0000256" key="6">
    <source>
        <dbReference type="ARBA" id="ARBA00022525"/>
    </source>
</evidence>
<dbReference type="RefSeq" id="WP_142602962.1">
    <property type="nucleotide sequence ID" value="NZ_FXSZ01000004.1"/>
</dbReference>
<sequence length="460" mass="50088">MKKILVPALIFTFFTGIVQAQTDSAVVKSIFTNILTEGKVYDNLTYLCTKIGPRLSGSANAQKAVEWTKKVMEEQGFDRVFLQEVMVPHWLRGAKETAWFNAGSGKQSVVIAALGGSIATPKDGVEAEVVEVNSYDQLKVLGEAQIKGKFVFLNRPMNPANVDISESYGEVASMRNTGASEAAKYGAVGVIFRSITTLINEYPHTGAMGYTSENKIPAAAICTRDAELLSKQLKANPKLKFYYKMNCQTLPDVQSYNVVAEIKGSEFPDQYIVVGGHLDSWDLAQGAQDDGAGVMQSIEVLRTIKALGIKPKHTIRAVLFINEENGARGGLKYAELAKQNNEHHLVAIESDAGGFTPRGFDIDGPSAVLTKVLSWKALLDAYGLSQIKLSGHAGTDIGPLKPMATALIGFRPDPQRYFDFHHAANDVIGNVNERELKLGAASMTMLVYLMDKYGLKEVSQ</sequence>
<dbReference type="GO" id="GO:0070573">
    <property type="term" value="F:metallodipeptidase activity"/>
    <property type="evidence" value="ECO:0007669"/>
    <property type="project" value="InterPro"/>
</dbReference>
<keyword evidence="16" id="KW-0865">Zymogen</keyword>
<keyword evidence="9" id="KW-0479">Metal-binding</keyword>
<keyword evidence="6" id="KW-0964">Secreted</keyword>
<dbReference type="GO" id="GO:0005615">
    <property type="term" value="C:extracellular space"/>
    <property type="evidence" value="ECO:0007669"/>
    <property type="project" value="TreeGrafter"/>
</dbReference>
<dbReference type="PANTHER" id="PTHR12053:SF3">
    <property type="entry name" value="CARBOXYPEPTIDASE Q"/>
    <property type="match status" value="1"/>
</dbReference>
<evidence type="ECO:0000259" key="22">
    <source>
        <dbReference type="Pfam" id="PF04389"/>
    </source>
</evidence>
<evidence type="ECO:0000256" key="13">
    <source>
        <dbReference type="ARBA" id="ARBA00022833"/>
    </source>
</evidence>
<keyword evidence="10 21" id="KW-0732">Signal</keyword>
<proteinExistence type="predicted"/>
<dbReference type="GO" id="GO:0005764">
    <property type="term" value="C:lysosome"/>
    <property type="evidence" value="ECO:0007669"/>
    <property type="project" value="UniProtKB-SubCell"/>
</dbReference>
<evidence type="ECO:0000256" key="10">
    <source>
        <dbReference type="ARBA" id="ARBA00022729"/>
    </source>
</evidence>
<keyword evidence="24" id="KW-1185">Reference proteome</keyword>
<keyword evidence="11" id="KW-0378">Hydrolase</keyword>
<dbReference type="Pfam" id="PF04389">
    <property type="entry name" value="Peptidase_M28"/>
    <property type="match status" value="1"/>
</dbReference>
<keyword evidence="8" id="KW-0645">Protease</keyword>
<evidence type="ECO:0000256" key="21">
    <source>
        <dbReference type="SAM" id="SignalP"/>
    </source>
</evidence>
<dbReference type="GO" id="GO:0006508">
    <property type="term" value="P:proteolysis"/>
    <property type="evidence" value="ECO:0007669"/>
    <property type="project" value="UniProtKB-KW"/>
</dbReference>
<keyword evidence="14" id="KW-0333">Golgi apparatus</keyword>
<protein>
    <recommendedName>
        <fullName evidence="5">Carboxypeptidase Q</fullName>
    </recommendedName>
    <alternativeName>
        <fullName evidence="20">Plasma glutamate carboxypeptidase</fullName>
    </alternativeName>
</protein>